<feature type="signal peptide" evidence="3">
    <location>
        <begin position="1"/>
        <end position="22"/>
    </location>
</feature>
<dbReference type="Gene3D" id="3.80.10.10">
    <property type="entry name" value="Ribonuclease Inhibitor"/>
    <property type="match status" value="2"/>
</dbReference>
<evidence type="ECO:0000256" key="2">
    <source>
        <dbReference type="ARBA" id="ARBA00022737"/>
    </source>
</evidence>
<keyword evidence="3" id="KW-0732">Signal</keyword>
<protein>
    <submittedName>
        <fullName evidence="4">Uncharacterized protein</fullName>
    </submittedName>
</protein>
<dbReference type="Pfam" id="PF13855">
    <property type="entry name" value="LRR_8"/>
    <property type="match status" value="3"/>
</dbReference>
<dbReference type="OrthoDB" id="2013775at2759"/>
<dbReference type="SUPFAM" id="SSF52058">
    <property type="entry name" value="L domain-like"/>
    <property type="match status" value="1"/>
</dbReference>
<keyword evidence="1" id="KW-0433">Leucine-rich repeat</keyword>
<feature type="non-terminal residue" evidence="4">
    <location>
        <position position="474"/>
    </location>
</feature>
<sequence length="474" mass="55092">MKFKITWYAFLLTLMCVEKSLEECNVEYFYQVDVYGNYCTHRRYNCSGMTNEMLTQFHQNHYEEPCHADNYCYTVYIINSQVHHADEKILLTNNTCKPSKLYGLILTNNQIQTLNENVFSAYSTWDIYEIRELKLDQNNLTSVEAFIFMYLRKLQILDLSFNQLVSIGNVSYNLPLLNQLFLNNNNISELNDVLFEKLINLQILDISFNQIAVLGNKIFRNTKDLEKLYMKHNCIQQLEEGIFHSLYNLEEIDLADNSLQNLLPNTFVNLHNLIKLNLTKNRITFIDQNTFSGLRRLHHLLLAENQIGKIALGAFQYVSELQDLKLDVNHISDLQIGLFSNLGKLNYLNLSNNNLNEIDDGVLFPLHNLNLLDLDNNNLSYIDYSALLSHLPNLKHVRINQNSWTCSSLIEMLKAFRAKDVDYTVSSVKQYTKQNVYGLPCKDNVQEGDNNLKTNESRADLSKIMTSIEEKIDL</sequence>
<dbReference type="EMBL" id="VTPC01003260">
    <property type="protein sequence ID" value="KAF2898786.1"/>
    <property type="molecule type" value="Genomic_DNA"/>
</dbReference>
<dbReference type="InterPro" id="IPR003591">
    <property type="entry name" value="Leu-rich_rpt_typical-subtyp"/>
</dbReference>
<proteinExistence type="predicted"/>
<dbReference type="InterPro" id="IPR001611">
    <property type="entry name" value="Leu-rich_rpt"/>
</dbReference>
<feature type="chain" id="PRO_5035425907" evidence="3">
    <location>
        <begin position="23"/>
        <end position="474"/>
    </location>
</feature>
<reference evidence="4" key="1">
    <citation type="submission" date="2019-08" db="EMBL/GenBank/DDBJ databases">
        <title>The genome of the North American firefly Photinus pyralis.</title>
        <authorList>
            <consortium name="Photinus pyralis genome working group"/>
            <person name="Fallon T.R."/>
            <person name="Sander Lower S.E."/>
            <person name="Weng J.-K."/>
        </authorList>
    </citation>
    <scope>NUCLEOTIDE SEQUENCE</scope>
    <source>
        <strain evidence="4">TRF0915ILg1</strain>
        <tissue evidence="4">Whole body</tissue>
    </source>
</reference>
<dbReference type="Proteomes" id="UP000801492">
    <property type="component" value="Unassembled WGS sequence"/>
</dbReference>
<dbReference type="PROSITE" id="PS51450">
    <property type="entry name" value="LRR"/>
    <property type="match status" value="4"/>
</dbReference>
<accession>A0A8K0GGX1</accession>
<evidence type="ECO:0000256" key="3">
    <source>
        <dbReference type="SAM" id="SignalP"/>
    </source>
</evidence>
<keyword evidence="5" id="KW-1185">Reference proteome</keyword>
<organism evidence="4 5">
    <name type="scientific">Ignelater luminosus</name>
    <name type="common">Cucubano</name>
    <name type="synonym">Pyrophorus luminosus</name>
    <dbReference type="NCBI Taxonomy" id="2038154"/>
    <lineage>
        <taxon>Eukaryota</taxon>
        <taxon>Metazoa</taxon>
        <taxon>Ecdysozoa</taxon>
        <taxon>Arthropoda</taxon>
        <taxon>Hexapoda</taxon>
        <taxon>Insecta</taxon>
        <taxon>Pterygota</taxon>
        <taxon>Neoptera</taxon>
        <taxon>Endopterygota</taxon>
        <taxon>Coleoptera</taxon>
        <taxon>Polyphaga</taxon>
        <taxon>Elateriformia</taxon>
        <taxon>Elateroidea</taxon>
        <taxon>Elateridae</taxon>
        <taxon>Agrypninae</taxon>
        <taxon>Pyrophorini</taxon>
        <taxon>Ignelater</taxon>
    </lineage>
</organism>
<gene>
    <name evidence="4" type="ORF">ILUMI_07389</name>
</gene>
<evidence type="ECO:0000313" key="5">
    <source>
        <dbReference type="Proteomes" id="UP000801492"/>
    </source>
</evidence>
<keyword evidence="2" id="KW-0677">Repeat</keyword>
<dbReference type="PANTHER" id="PTHR24366">
    <property type="entry name" value="IG(IMMUNOGLOBULIN) AND LRR(LEUCINE RICH REPEAT) DOMAINS"/>
    <property type="match status" value="1"/>
</dbReference>
<dbReference type="AlphaFoldDB" id="A0A8K0GGX1"/>
<comment type="caution">
    <text evidence="4">The sequence shown here is derived from an EMBL/GenBank/DDBJ whole genome shotgun (WGS) entry which is preliminary data.</text>
</comment>
<name>A0A8K0GGX1_IGNLU</name>
<dbReference type="PANTHER" id="PTHR24366:SF96">
    <property type="entry name" value="LEUCINE RICH REPEAT CONTAINING 53"/>
    <property type="match status" value="1"/>
</dbReference>
<evidence type="ECO:0000256" key="1">
    <source>
        <dbReference type="ARBA" id="ARBA00022614"/>
    </source>
</evidence>
<evidence type="ECO:0000313" key="4">
    <source>
        <dbReference type="EMBL" id="KAF2898786.1"/>
    </source>
</evidence>
<dbReference type="SMART" id="SM00369">
    <property type="entry name" value="LRR_TYP"/>
    <property type="match status" value="12"/>
</dbReference>
<dbReference type="InterPro" id="IPR032675">
    <property type="entry name" value="LRR_dom_sf"/>
</dbReference>